<reference evidence="3 4" key="1">
    <citation type="submission" date="2019-03" db="EMBL/GenBank/DDBJ databases">
        <title>Freshwater and sediment microbial communities from various areas in North America, analyzing microbe dynamics in response to fracking.</title>
        <authorList>
            <person name="Lamendella R."/>
        </authorList>
    </citation>
    <scope>NUCLEOTIDE SEQUENCE [LARGE SCALE GENOMIC DNA]</scope>
    <source>
        <strain evidence="3 4">74A</strain>
    </source>
</reference>
<gene>
    <name evidence="3" type="ORF">EDC91_14411</name>
</gene>
<dbReference type="OrthoDB" id="5700771at2"/>
<dbReference type="Proteomes" id="UP000294832">
    <property type="component" value="Unassembled WGS sequence"/>
</dbReference>
<proteinExistence type="predicted"/>
<keyword evidence="4" id="KW-1185">Reference proteome</keyword>
<comment type="caution">
    <text evidence="3">The sequence shown here is derived from an EMBL/GenBank/DDBJ whole genome shotgun (WGS) entry which is preliminary data.</text>
</comment>
<dbReference type="Pfam" id="PF25513">
    <property type="entry name" value="P2_C"/>
    <property type="match status" value="1"/>
</dbReference>
<dbReference type="Pfam" id="PF18628">
    <property type="entry name" value="P2_N"/>
    <property type="match status" value="1"/>
</dbReference>
<dbReference type="Gene3D" id="2.60.120.730">
    <property type="match status" value="2"/>
</dbReference>
<evidence type="ECO:0000313" key="3">
    <source>
        <dbReference type="EMBL" id="TCN77710.1"/>
    </source>
</evidence>
<feature type="domain" description="Viral coat protein P2 C-terminal" evidence="2">
    <location>
        <begin position="151"/>
        <end position="274"/>
    </location>
</feature>
<dbReference type="RefSeq" id="WP_133040495.1">
    <property type="nucleotide sequence ID" value="NZ_SLWF01000044.1"/>
</dbReference>
<accession>A0A4R2F7A1</accession>
<sequence>MARNTELMPSFSNVRAGDTATLAFPLGKTYDSLHIPYAGVTLAQLKNPRIEVNGQPLMSWRDGTVIDSLNKRLGHNVEDGILDIHFKRSELKTLMEQRMFGLGTASYAPDGTPYPSPISGVNLLVDIDQAATNPVLTATALKSNAAPIGTVTKVRSFPVSINPGDNTIDNITRNDTASIAAIHLFTSATIEEMAVYMDQVRTFFGKTSIIEKIQRDHGRAPQAGCYSADFVLDGDMLQALTLKGLQDFRFNFKAADATPAATAGMVYVEYFDNWLGI</sequence>
<dbReference type="AlphaFoldDB" id="A0A4R2F7A1"/>
<dbReference type="EMBL" id="SLWF01000044">
    <property type="protein sequence ID" value="TCN77710.1"/>
    <property type="molecule type" value="Genomic_DNA"/>
</dbReference>
<evidence type="ECO:0000259" key="1">
    <source>
        <dbReference type="Pfam" id="PF18628"/>
    </source>
</evidence>
<protein>
    <submittedName>
        <fullName evidence="3">Uncharacterized protein</fullName>
    </submittedName>
</protein>
<feature type="domain" description="Viral coat protein P2 N-terminal" evidence="1">
    <location>
        <begin position="8"/>
        <end position="140"/>
    </location>
</feature>
<evidence type="ECO:0000259" key="2">
    <source>
        <dbReference type="Pfam" id="PF25513"/>
    </source>
</evidence>
<dbReference type="InterPro" id="IPR057915">
    <property type="entry name" value="P2_C"/>
</dbReference>
<evidence type="ECO:0000313" key="4">
    <source>
        <dbReference type="Proteomes" id="UP000294832"/>
    </source>
</evidence>
<organism evidence="3 4">
    <name type="scientific">Shewanella fodinae</name>
    <dbReference type="NCBI Taxonomy" id="552357"/>
    <lineage>
        <taxon>Bacteria</taxon>
        <taxon>Pseudomonadati</taxon>
        <taxon>Pseudomonadota</taxon>
        <taxon>Gammaproteobacteria</taxon>
        <taxon>Alteromonadales</taxon>
        <taxon>Shewanellaceae</taxon>
        <taxon>Shewanella</taxon>
    </lineage>
</organism>
<name>A0A4R2F7A1_9GAMM</name>
<dbReference type="InterPro" id="IPR053751">
    <property type="entry name" value="Viral_Major_Capsid_sf"/>
</dbReference>
<dbReference type="InterPro" id="IPR041377">
    <property type="entry name" value="P2_N"/>
</dbReference>